<evidence type="ECO:0000313" key="2">
    <source>
        <dbReference type="EMBL" id="KAH1098513.1"/>
    </source>
</evidence>
<reference evidence="2 3" key="1">
    <citation type="journal article" date="2021" name="Plant Biotechnol. J.">
        <title>Multi-omics assisted identification of the key and species-specific regulatory components of drought-tolerant mechanisms in Gossypium stocksii.</title>
        <authorList>
            <person name="Yu D."/>
            <person name="Ke L."/>
            <person name="Zhang D."/>
            <person name="Wu Y."/>
            <person name="Sun Y."/>
            <person name="Mei J."/>
            <person name="Sun J."/>
            <person name="Sun Y."/>
        </authorList>
    </citation>
    <scope>NUCLEOTIDE SEQUENCE [LARGE SCALE GENOMIC DNA]</scope>
    <source>
        <strain evidence="3">cv. E1</strain>
        <tissue evidence="2">Leaf</tissue>
    </source>
</reference>
<proteinExistence type="predicted"/>
<feature type="region of interest" description="Disordered" evidence="1">
    <location>
        <begin position="54"/>
        <end position="78"/>
    </location>
</feature>
<name>A0A9D3VWQ4_9ROSI</name>
<protein>
    <submittedName>
        <fullName evidence="2">Uncharacterized protein</fullName>
    </submittedName>
</protein>
<accession>A0A9D3VWQ4</accession>
<keyword evidence="3" id="KW-1185">Reference proteome</keyword>
<comment type="caution">
    <text evidence="2">The sequence shown here is derived from an EMBL/GenBank/DDBJ whole genome shotgun (WGS) entry which is preliminary data.</text>
</comment>
<gene>
    <name evidence="2" type="ORF">J1N35_015434</name>
</gene>
<organism evidence="2 3">
    <name type="scientific">Gossypium stocksii</name>
    <dbReference type="NCBI Taxonomy" id="47602"/>
    <lineage>
        <taxon>Eukaryota</taxon>
        <taxon>Viridiplantae</taxon>
        <taxon>Streptophyta</taxon>
        <taxon>Embryophyta</taxon>
        <taxon>Tracheophyta</taxon>
        <taxon>Spermatophyta</taxon>
        <taxon>Magnoliopsida</taxon>
        <taxon>eudicotyledons</taxon>
        <taxon>Gunneridae</taxon>
        <taxon>Pentapetalae</taxon>
        <taxon>rosids</taxon>
        <taxon>malvids</taxon>
        <taxon>Malvales</taxon>
        <taxon>Malvaceae</taxon>
        <taxon>Malvoideae</taxon>
        <taxon>Gossypium</taxon>
    </lineage>
</organism>
<sequence length="78" mass="8145">MGNTQAPQPQQPQQPKLEVVHPAPPAPPVLIVTPPKGDPVKEIRKISAKELLSDKGDDPTMAEVGGTLDVGNSVCGTK</sequence>
<evidence type="ECO:0000313" key="3">
    <source>
        <dbReference type="Proteomes" id="UP000828251"/>
    </source>
</evidence>
<feature type="compositionally biased region" description="Low complexity" evidence="1">
    <location>
        <begin position="1"/>
        <end position="15"/>
    </location>
</feature>
<dbReference type="AlphaFoldDB" id="A0A9D3VWQ4"/>
<feature type="region of interest" description="Disordered" evidence="1">
    <location>
        <begin position="1"/>
        <end position="37"/>
    </location>
</feature>
<dbReference type="Proteomes" id="UP000828251">
    <property type="component" value="Unassembled WGS sequence"/>
</dbReference>
<evidence type="ECO:0000256" key="1">
    <source>
        <dbReference type="SAM" id="MobiDB-lite"/>
    </source>
</evidence>
<dbReference type="EMBL" id="JAIQCV010000005">
    <property type="protein sequence ID" value="KAH1098513.1"/>
    <property type="molecule type" value="Genomic_DNA"/>
</dbReference>